<feature type="transmembrane region" description="Helical" evidence="8">
    <location>
        <begin position="372"/>
        <end position="394"/>
    </location>
</feature>
<evidence type="ECO:0000256" key="3">
    <source>
        <dbReference type="ARBA" id="ARBA00007282"/>
    </source>
</evidence>
<comment type="subcellular location">
    <subcellularLocation>
        <location evidence="1">Membrane</location>
        <topology evidence="1">Multi-pass membrane protein</topology>
    </subcellularLocation>
</comment>
<evidence type="ECO:0000256" key="7">
    <source>
        <dbReference type="ARBA" id="ARBA00023136"/>
    </source>
</evidence>
<evidence type="ECO:0000256" key="8">
    <source>
        <dbReference type="SAM" id="Phobius"/>
    </source>
</evidence>
<dbReference type="Proteomes" id="UP001321749">
    <property type="component" value="Unassembled WGS sequence"/>
</dbReference>
<evidence type="ECO:0000256" key="6">
    <source>
        <dbReference type="ARBA" id="ARBA00022989"/>
    </source>
</evidence>
<keyword evidence="4 10" id="KW-0808">Transferase</keyword>
<evidence type="ECO:0000256" key="5">
    <source>
        <dbReference type="ARBA" id="ARBA00022692"/>
    </source>
</evidence>
<name>A0AAV9HUH3_9PEZI</name>
<keyword evidence="7 8" id="KW-0472">Membrane</keyword>
<feature type="domain" description="Wax synthase" evidence="9">
    <location>
        <begin position="248"/>
        <end position="339"/>
    </location>
</feature>
<gene>
    <name evidence="10" type="ORF">QBC42DRAFT_220734</name>
</gene>
<organism evidence="10 11">
    <name type="scientific">Cladorrhinum samala</name>
    <dbReference type="NCBI Taxonomy" id="585594"/>
    <lineage>
        <taxon>Eukaryota</taxon>
        <taxon>Fungi</taxon>
        <taxon>Dikarya</taxon>
        <taxon>Ascomycota</taxon>
        <taxon>Pezizomycotina</taxon>
        <taxon>Sordariomycetes</taxon>
        <taxon>Sordariomycetidae</taxon>
        <taxon>Sordariales</taxon>
        <taxon>Podosporaceae</taxon>
        <taxon>Cladorrhinum</taxon>
    </lineage>
</organism>
<evidence type="ECO:0000256" key="2">
    <source>
        <dbReference type="ARBA" id="ARBA00005179"/>
    </source>
</evidence>
<accession>A0AAV9HUH3</accession>
<keyword evidence="5 8" id="KW-0812">Transmembrane</keyword>
<keyword evidence="6 8" id="KW-1133">Transmembrane helix</keyword>
<comment type="pathway">
    <text evidence="2">Secondary metabolite biosynthesis.</text>
</comment>
<reference evidence="10" key="2">
    <citation type="submission" date="2023-06" db="EMBL/GenBank/DDBJ databases">
        <authorList>
            <consortium name="Lawrence Berkeley National Laboratory"/>
            <person name="Mondo S.J."/>
            <person name="Hensen N."/>
            <person name="Bonometti L."/>
            <person name="Westerberg I."/>
            <person name="Brannstrom I.O."/>
            <person name="Guillou S."/>
            <person name="Cros-Aarteil S."/>
            <person name="Calhoun S."/>
            <person name="Haridas S."/>
            <person name="Kuo A."/>
            <person name="Pangilinan J."/>
            <person name="Riley R."/>
            <person name="Labutti K."/>
            <person name="Andreopoulos B."/>
            <person name="Lipzen A."/>
            <person name="Chen C."/>
            <person name="Yanf M."/>
            <person name="Daum C."/>
            <person name="Ng V."/>
            <person name="Clum A."/>
            <person name="Steindorff A."/>
            <person name="Ohm R."/>
            <person name="Martin F."/>
            <person name="Silar P."/>
            <person name="Natvig D."/>
            <person name="Lalanne C."/>
            <person name="Gautier V."/>
            <person name="Ament-Velasquez S.L."/>
            <person name="Kruys A."/>
            <person name="Hutchinson M.I."/>
            <person name="Powell A.J."/>
            <person name="Barry K."/>
            <person name="Miller A.N."/>
            <person name="Grigoriev I.V."/>
            <person name="Debuchy R."/>
            <person name="Gladieux P."/>
            <person name="Thoren M.H."/>
            <person name="Johannesson H."/>
        </authorList>
    </citation>
    <scope>NUCLEOTIDE SEQUENCE</scope>
    <source>
        <strain evidence="10">PSN324</strain>
    </source>
</reference>
<comment type="similarity">
    <text evidence="3">Belongs to the wax synthase family.</text>
</comment>
<evidence type="ECO:0000313" key="11">
    <source>
        <dbReference type="Proteomes" id="UP001321749"/>
    </source>
</evidence>
<dbReference type="GO" id="GO:0016020">
    <property type="term" value="C:membrane"/>
    <property type="evidence" value="ECO:0007669"/>
    <property type="project" value="UniProtKB-SubCell"/>
</dbReference>
<evidence type="ECO:0000256" key="1">
    <source>
        <dbReference type="ARBA" id="ARBA00004141"/>
    </source>
</evidence>
<dbReference type="InterPro" id="IPR044851">
    <property type="entry name" value="Wax_synthase"/>
</dbReference>
<feature type="transmembrane region" description="Helical" evidence="8">
    <location>
        <begin position="300"/>
        <end position="320"/>
    </location>
</feature>
<reference evidence="10" key="1">
    <citation type="journal article" date="2023" name="Mol. Phylogenet. Evol.">
        <title>Genome-scale phylogeny and comparative genomics of the fungal order Sordariales.</title>
        <authorList>
            <person name="Hensen N."/>
            <person name="Bonometti L."/>
            <person name="Westerberg I."/>
            <person name="Brannstrom I.O."/>
            <person name="Guillou S."/>
            <person name="Cros-Aarteil S."/>
            <person name="Calhoun S."/>
            <person name="Haridas S."/>
            <person name="Kuo A."/>
            <person name="Mondo S."/>
            <person name="Pangilinan J."/>
            <person name="Riley R."/>
            <person name="LaButti K."/>
            <person name="Andreopoulos B."/>
            <person name="Lipzen A."/>
            <person name="Chen C."/>
            <person name="Yan M."/>
            <person name="Daum C."/>
            <person name="Ng V."/>
            <person name="Clum A."/>
            <person name="Steindorff A."/>
            <person name="Ohm R.A."/>
            <person name="Martin F."/>
            <person name="Silar P."/>
            <person name="Natvig D.O."/>
            <person name="Lalanne C."/>
            <person name="Gautier V."/>
            <person name="Ament-Velasquez S.L."/>
            <person name="Kruys A."/>
            <person name="Hutchinson M.I."/>
            <person name="Powell A.J."/>
            <person name="Barry K."/>
            <person name="Miller A.N."/>
            <person name="Grigoriev I.V."/>
            <person name="Debuchy R."/>
            <person name="Gladieux P."/>
            <person name="Hiltunen Thoren M."/>
            <person name="Johannesson H."/>
        </authorList>
    </citation>
    <scope>NUCLEOTIDE SEQUENCE</scope>
    <source>
        <strain evidence="10">PSN324</strain>
    </source>
</reference>
<evidence type="ECO:0000313" key="10">
    <source>
        <dbReference type="EMBL" id="KAK4464494.1"/>
    </source>
</evidence>
<keyword evidence="11" id="KW-1185">Reference proteome</keyword>
<dbReference type="EMBL" id="MU864948">
    <property type="protein sequence ID" value="KAK4464494.1"/>
    <property type="molecule type" value="Genomic_DNA"/>
</dbReference>
<protein>
    <submittedName>
        <fullName evidence="10">Membrane bound O-acyl transferase family-domain-containing protein</fullName>
    </submittedName>
</protein>
<dbReference type="GO" id="GO:0006629">
    <property type="term" value="P:lipid metabolic process"/>
    <property type="evidence" value="ECO:0007669"/>
    <property type="project" value="InterPro"/>
</dbReference>
<dbReference type="PANTHER" id="PTHR31595">
    <property type="entry name" value="LONG-CHAIN-ALCOHOL O-FATTY-ACYLTRANSFERASE 3-RELATED"/>
    <property type="match status" value="1"/>
</dbReference>
<sequence length="420" mass="46448">MEAGDTPAPSPVGIGLHEPRGTIAPHLLMLLVQLASLGGPRFRGRKTLTVAAIVGLSAACHVNQFTTNLGLANLFALAWPHYLLTLAHFCRSSPEGPEGDLWHLDHGPKEALSFPALSWRKLSWAVSILVNLRGIRWTYEVGHVPRRVKQGEKEDRGRFLLLQLVDLGWLILMVDLVSQLSSRLFFLDPATSQPYISSKHLSLASPRWQWSLAKAFLYGAGPYFFINIQYVVCSIVGVALGLNGPGDWPPLFGKLKEATTVRKFWNRFWHQMIRKGLTNISTGLADTLGMKKGTTLHSYTHLWTAFAVSGLFHAGSMLILPAPANITTEERTVGILMFFLHQALSITLEDFVQWAWKKVAGDSAKPGRWATVLGYIWVVCSFWSALPLAGAVMLRLRMGQDAPLPFSFAKPLVDLIPLGV</sequence>
<dbReference type="GO" id="GO:0008374">
    <property type="term" value="F:O-acyltransferase activity"/>
    <property type="evidence" value="ECO:0007669"/>
    <property type="project" value="InterPro"/>
</dbReference>
<evidence type="ECO:0000256" key="4">
    <source>
        <dbReference type="ARBA" id="ARBA00022679"/>
    </source>
</evidence>
<evidence type="ECO:0000259" key="9">
    <source>
        <dbReference type="Pfam" id="PF13813"/>
    </source>
</evidence>
<dbReference type="Pfam" id="PF13813">
    <property type="entry name" value="MBOAT_2"/>
    <property type="match status" value="1"/>
</dbReference>
<feature type="transmembrane region" description="Helical" evidence="8">
    <location>
        <begin position="215"/>
        <end position="242"/>
    </location>
</feature>
<proteinExistence type="inferred from homology"/>
<comment type="caution">
    <text evidence="10">The sequence shown here is derived from an EMBL/GenBank/DDBJ whole genome shotgun (WGS) entry which is preliminary data.</text>
</comment>
<dbReference type="AlphaFoldDB" id="A0AAV9HUH3"/>
<dbReference type="InterPro" id="IPR032805">
    <property type="entry name" value="Wax_synthase_dom"/>
</dbReference>
<feature type="transmembrane region" description="Helical" evidence="8">
    <location>
        <begin position="332"/>
        <end position="352"/>
    </location>
</feature>
<dbReference type="PANTHER" id="PTHR31595:SF57">
    <property type="entry name" value="OS04G0481900 PROTEIN"/>
    <property type="match status" value="1"/>
</dbReference>